<dbReference type="PROSITE" id="PS50089">
    <property type="entry name" value="ZF_RING_2"/>
    <property type="match status" value="1"/>
</dbReference>
<evidence type="ECO:0000313" key="7">
    <source>
        <dbReference type="EMBL" id="RMX58099.1"/>
    </source>
</evidence>
<dbReference type="Pfam" id="PF00097">
    <property type="entry name" value="zf-C3HC4"/>
    <property type="match status" value="1"/>
</dbReference>
<dbReference type="Proteomes" id="UP000275408">
    <property type="component" value="Unassembled WGS sequence"/>
</dbReference>
<dbReference type="InterPro" id="IPR013083">
    <property type="entry name" value="Znf_RING/FYVE/PHD"/>
</dbReference>
<comment type="caution">
    <text evidence="7">The sequence shown here is derived from an EMBL/GenBank/DDBJ whole genome shotgun (WGS) entry which is preliminary data.</text>
</comment>
<dbReference type="GO" id="GO:0008270">
    <property type="term" value="F:zinc ion binding"/>
    <property type="evidence" value="ECO:0007669"/>
    <property type="project" value="UniProtKB-KW"/>
</dbReference>
<sequence length="264" mass="29449">MIETSRAEPHSVEFQSGPKGGSGSLSFSIQPMPQQGSEKDVSGIEQSALGAGPSLVTKPLPNSAEGGEIAPHVHSTTQMPVLGESQAHVAGLPHHTPGIYPQFLARHSTDQSLLNNNQTRTRNPQISGTRSQMRPDVNSQNLFLVGHTYPNHRNMPTEQDDTAGWPSTMERRRITERWCYCFRLVENDDDLRPICELCLRHRYRGPRTCSQMNQHVCCYCFQDGVGDFLSLPCHHKFHRDCIIAAIQLNMLNCPICGQAFLHLP</sequence>
<feature type="region of interest" description="Disordered" evidence="5">
    <location>
        <begin position="1"/>
        <end position="44"/>
    </location>
</feature>
<evidence type="ECO:0000256" key="2">
    <source>
        <dbReference type="ARBA" id="ARBA00022771"/>
    </source>
</evidence>
<evidence type="ECO:0000256" key="4">
    <source>
        <dbReference type="PROSITE-ProRule" id="PRU00175"/>
    </source>
</evidence>
<accession>A0A3M6UWY0</accession>
<keyword evidence="1" id="KW-0479">Metal-binding</keyword>
<organism evidence="7 8">
    <name type="scientific">Pocillopora damicornis</name>
    <name type="common">Cauliflower coral</name>
    <name type="synonym">Millepora damicornis</name>
    <dbReference type="NCBI Taxonomy" id="46731"/>
    <lineage>
        <taxon>Eukaryota</taxon>
        <taxon>Metazoa</taxon>
        <taxon>Cnidaria</taxon>
        <taxon>Anthozoa</taxon>
        <taxon>Hexacorallia</taxon>
        <taxon>Scleractinia</taxon>
        <taxon>Astrocoeniina</taxon>
        <taxon>Pocilloporidae</taxon>
        <taxon>Pocillopora</taxon>
    </lineage>
</organism>
<keyword evidence="2 4" id="KW-0863">Zinc-finger</keyword>
<protein>
    <recommendedName>
        <fullName evidence="6">RING-type domain-containing protein</fullName>
    </recommendedName>
</protein>
<dbReference type="InterPro" id="IPR018957">
    <property type="entry name" value="Znf_C3HC4_RING-type"/>
</dbReference>
<feature type="compositionally biased region" description="Basic and acidic residues" evidence="5">
    <location>
        <begin position="1"/>
        <end position="11"/>
    </location>
</feature>
<dbReference type="InterPro" id="IPR001841">
    <property type="entry name" value="Znf_RING"/>
</dbReference>
<dbReference type="Gene3D" id="3.30.40.10">
    <property type="entry name" value="Zinc/RING finger domain, C3HC4 (zinc finger)"/>
    <property type="match status" value="1"/>
</dbReference>
<keyword evidence="3" id="KW-0862">Zinc</keyword>
<dbReference type="SMART" id="SM00184">
    <property type="entry name" value="RING"/>
    <property type="match status" value="1"/>
</dbReference>
<dbReference type="AlphaFoldDB" id="A0A3M6UWY0"/>
<proteinExistence type="predicted"/>
<evidence type="ECO:0000256" key="3">
    <source>
        <dbReference type="ARBA" id="ARBA00022833"/>
    </source>
</evidence>
<evidence type="ECO:0000313" key="8">
    <source>
        <dbReference type="Proteomes" id="UP000275408"/>
    </source>
</evidence>
<keyword evidence="8" id="KW-1185">Reference proteome</keyword>
<evidence type="ECO:0000259" key="6">
    <source>
        <dbReference type="PROSITE" id="PS50089"/>
    </source>
</evidence>
<feature type="compositionally biased region" description="Polar residues" evidence="5">
    <location>
        <begin position="24"/>
        <end position="36"/>
    </location>
</feature>
<dbReference type="OrthoDB" id="4348522at2759"/>
<reference evidence="7 8" key="1">
    <citation type="journal article" date="2018" name="Sci. Rep.">
        <title>Comparative analysis of the Pocillopora damicornis genome highlights role of immune system in coral evolution.</title>
        <authorList>
            <person name="Cunning R."/>
            <person name="Bay R.A."/>
            <person name="Gillette P."/>
            <person name="Baker A.C."/>
            <person name="Traylor-Knowles N."/>
        </authorList>
    </citation>
    <scope>NUCLEOTIDE SEQUENCE [LARGE SCALE GENOMIC DNA]</scope>
    <source>
        <strain evidence="7">RSMAS</strain>
        <tissue evidence="7">Whole animal</tissue>
    </source>
</reference>
<feature type="domain" description="RING-type" evidence="6">
    <location>
        <begin position="217"/>
        <end position="256"/>
    </location>
</feature>
<evidence type="ECO:0000256" key="1">
    <source>
        <dbReference type="ARBA" id="ARBA00022723"/>
    </source>
</evidence>
<dbReference type="SUPFAM" id="SSF57850">
    <property type="entry name" value="RING/U-box"/>
    <property type="match status" value="1"/>
</dbReference>
<evidence type="ECO:0000256" key="5">
    <source>
        <dbReference type="SAM" id="MobiDB-lite"/>
    </source>
</evidence>
<dbReference type="EMBL" id="RCHS01000546">
    <property type="protein sequence ID" value="RMX58099.1"/>
    <property type="molecule type" value="Genomic_DNA"/>
</dbReference>
<feature type="region of interest" description="Disordered" evidence="5">
    <location>
        <begin position="115"/>
        <end position="134"/>
    </location>
</feature>
<feature type="region of interest" description="Disordered" evidence="5">
    <location>
        <begin position="51"/>
        <end position="70"/>
    </location>
</feature>
<gene>
    <name evidence="7" type="ORF">pdam_00013828</name>
</gene>
<name>A0A3M6UWY0_POCDA</name>